<dbReference type="Pfam" id="PF12854">
    <property type="entry name" value="PPR_1"/>
    <property type="match status" value="1"/>
</dbReference>
<dbReference type="FunFam" id="1.25.40.10:FF:000090">
    <property type="entry name" value="Pentatricopeptide repeat-containing protein, chloroplastic"/>
    <property type="match status" value="1"/>
</dbReference>
<evidence type="ECO:0000313" key="3">
    <source>
        <dbReference type="EMBL" id="KAJ8752980.1"/>
    </source>
</evidence>
<keyword evidence="1" id="KW-0677">Repeat</keyword>
<organism evidence="3 4">
    <name type="scientific">Erythroxylum novogranatense</name>
    <dbReference type="NCBI Taxonomy" id="1862640"/>
    <lineage>
        <taxon>Eukaryota</taxon>
        <taxon>Viridiplantae</taxon>
        <taxon>Streptophyta</taxon>
        <taxon>Embryophyta</taxon>
        <taxon>Tracheophyta</taxon>
        <taxon>Spermatophyta</taxon>
        <taxon>Magnoliopsida</taxon>
        <taxon>eudicotyledons</taxon>
        <taxon>Gunneridae</taxon>
        <taxon>Pentapetalae</taxon>
        <taxon>rosids</taxon>
        <taxon>fabids</taxon>
        <taxon>Malpighiales</taxon>
        <taxon>Erythroxylaceae</taxon>
        <taxon>Erythroxylum</taxon>
    </lineage>
</organism>
<proteinExistence type="predicted"/>
<feature type="repeat" description="PPR" evidence="2">
    <location>
        <begin position="376"/>
        <end position="406"/>
    </location>
</feature>
<gene>
    <name evidence="3" type="ORF">K2173_008715</name>
</gene>
<dbReference type="Proteomes" id="UP001159364">
    <property type="component" value="Linkage Group LG10"/>
</dbReference>
<dbReference type="NCBIfam" id="TIGR00756">
    <property type="entry name" value="PPR"/>
    <property type="match status" value="7"/>
</dbReference>
<dbReference type="Gene3D" id="1.25.40.10">
    <property type="entry name" value="Tetratricopeptide repeat domain"/>
    <property type="match status" value="5"/>
</dbReference>
<dbReference type="InterPro" id="IPR002885">
    <property type="entry name" value="PPR_rpt"/>
</dbReference>
<evidence type="ECO:0008006" key="5">
    <source>
        <dbReference type="Google" id="ProtNLM"/>
    </source>
</evidence>
<dbReference type="PANTHER" id="PTHR47926:SF440">
    <property type="entry name" value="REPEAT-CONTAINING PROTEIN, PUTATIVE-RELATED"/>
    <property type="match status" value="1"/>
</dbReference>
<reference evidence="3 4" key="1">
    <citation type="submission" date="2021-09" db="EMBL/GenBank/DDBJ databases">
        <title>Genomic insights and catalytic innovation underlie evolution of tropane alkaloids biosynthesis.</title>
        <authorList>
            <person name="Wang Y.-J."/>
            <person name="Tian T."/>
            <person name="Huang J.-P."/>
            <person name="Huang S.-X."/>
        </authorList>
    </citation>
    <scope>NUCLEOTIDE SEQUENCE [LARGE SCALE GENOMIC DNA]</scope>
    <source>
        <strain evidence="3">KIB-2018</strain>
        <tissue evidence="3">Leaf</tissue>
    </source>
</reference>
<dbReference type="AlphaFoldDB" id="A0AAV8SL72"/>
<feature type="repeat" description="PPR" evidence="2">
    <location>
        <begin position="275"/>
        <end position="305"/>
    </location>
</feature>
<dbReference type="GO" id="GO:0009451">
    <property type="term" value="P:RNA modification"/>
    <property type="evidence" value="ECO:0007669"/>
    <property type="project" value="InterPro"/>
</dbReference>
<comment type="caution">
    <text evidence="3">The sequence shown here is derived from an EMBL/GenBank/DDBJ whole genome shotgun (WGS) entry which is preliminary data.</text>
</comment>
<sequence length="584" mass="65796">MRPISRLVAAISPTQDVKPLKLNQVEELHAHLIRTHLHTDPYSITLVLKSYALSPFRAHKARVVFDQIRRPTLLNFNHLIRGLSQNDRPTEAIDLYSNLMYRRGICGDNLTFISLFKACARVKDVLHGQMFHVRALKLGFGSYLFVSNALIHLYSSLGDLGFALQVFNEMAERDLVSWNSLICGFSQCNMFNEVLGLFRAMSESNVKADAVTMVKVILACSHLSDWVFADYVVDYINVNHVEVDIYLGNTVLDIYGRRGLMDLAQQVFDNMQERNTVSWNAMITGFAKAGNLFAAKELFDQMPEKNAISWSSMITGYAQANQFSDAVNLFQDMMKTNVKPDELTLTSVLSACGHLGIRKFGQTVHDYINEHEIRVDMHLVNALIHMYCNCGAGEKALEIFHEMKEKDNVSWTSIITGLALNGFAGHALEIFSEMLRDGVHPTHGSSVGLLLACTHSGMVDQALEYFGSIEKPDMKHYGCVVELLSRVGELNRAYEFIRRMPVDPDVVIWKRFLSGCKLHRNLDLAEIALNHLLDNDASNSGNSVLASNTYAGLHRLDDDLRRWRNILMCNSLLVGIPLKHVEIV</sequence>
<dbReference type="Pfam" id="PF01535">
    <property type="entry name" value="PPR"/>
    <property type="match status" value="3"/>
</dbReference>
<dbReference type="PROSITE" id="PS51375">
    <property type="entry name" value="PPR"/>
    <property type="match status" value="5"/>
</dbReference>
<dbReference type="EMBL" id="JAIWQS010000010">
    <property type="protein sequence ID" value="KAJ8752980.1"/>
    <property type="molecule type" value="Genomic_DNA"/>
</dbReference>
<feature type="repeat" description="PPR" evidence="2">
    <location>
        <begin position="174"/>
        <end position="208"/>
    </location>
</feature>
<dbReference type="FunFam" id="1.25.40.10:FF:000348">
    <property type="entry name" value="Pentatricopeptide repeat-containing protein chloroplastic"/>
    <property type="match status" value="1"/>
</dbReference>
<evidence type="ECO:0000256" key="1">
    <source>
        <dbReference type="ARBA" id="ARBA00022737"/>
    </source>
</evidence>
<dbReference type="GO" id="GO:0003723">
    <property type="term" value="F:RNA binding"/>
    <property type="evidence" value="ECO:0007669"/>
    <property type="project" value="InterPro"/>
</dbReference>
<dbReference type="InterPro" id="IPR011990">
    <property type="entry name" value="TPR-like_helical_dom_sf"/>
</dbReference>
<feature type="repeat" description="PPR" evidence="2">
    <location>
        <begin position="306"/>
        <end position="340"/>
    </location>
</feature>
<name>A0AAV8SL72_9ROSI</name>
<keyword evidence="4" id="KW-1185">Reference proteome</keyword>
<feature type="repeat" description="PPR" evidence="2">
    <location>
        <begin position="407"/>
        <end position="441"/>
    </location>
</feature>
<dbReference type="FunFam" id="1.25.40.10:FF:000344">
    <property type="entry name" value="Pentatricopeptide repeat-containing protein"/>
    <property type="match status" value="1"/>
</dbReference>
<dbReference type="PANTHER" id="PTHR47926">
    <property type="entry name" value="PENTATRICOPEPTIDE REPEAT-CONTAINING PROTEIN"/>
    <property type="match status" value="1"/>
</dbReference>
<evidence type="ECO:0000313" key="4">
    <source>
        <dbReference type="Proteomes" id="UP001159364"/>
    </source>
</evidence>
<accession>A0AAV8SL72</accession>
<evidence type="ECO:0000256" key="2">
    <source>
        <dbReference type="PROSITE-ProRule" id="PRU00708"/>
    </source>
</evidence>
<dbReference type="Pfam" id="PF13041">
    <property type="entry name" value="PPR_2"/>
    <property type="match status" value="2"/>
</dbReference>
<dbReference type="InterPro" id="IPR046960">
    <property type="entry name" value="PPR_At4g14850-like_plant"/>
</dbReference>
<protein>
    <recommendedName>
        <fullName evidence="5">Chlororespiratory reduction 2</fullName>
    </recommendedName>
</protein>